<feature type="transmembrane region" description="Helical" evidence="6">
    <location>
        <begin position="42"/>
        <end position="61"/>
    </location>
</feature>
<feature type="transmembrane region" description="Helical" evidence="6">
    <location>
        <begin position="358"/>
        <end position="379"/>
    </location>
</feature>
<feature type="transmembrane region" description="Helical" evidence="6">
    <location>
        <begin position="177"/>
        <end position="196"/>
    </location>
</feature>
<sequence>MKKNSSGLLSQLVNFGLGPLIGMGISMLTVPVTTRLVSPEEYGKSSLFTLFQSVFLLVGLLGLDQSYTRFYNEEKINKHKLLFHVTFFPLCVSIFLIVLLLIFQQRISFFLFGSYELDLIVATCFFIPVLIINRFALLQIRMDLRGRTYSFLNIVTQLINFIVLVLFLFLYEKSFRAIVYSIIVGQVVATVIILFFVKTEFNWKNLQLDWGLSREIFRFGIPLIPASLLSWLLNSFDKVGLRAWSTFDELGLYAAAFKIVAILSALQSIFTTAWVPVAYKWYEQKVSVSQFEKVSVVVSAVMSLGFAGIVLFRNVIMLFLGAEYRGTESIFVFLLFVPVMYTISETTTLGITFSKKTIFNVYVAIIAAALNIVGNYFLIPIWGAQGAAISTCISYIAFFFARTLFSRKLWFNFKVGIHFFNIFFLLVLSLVVFFRLAFVFEVTIFAILFAINVLSLKNIL</sequence>
<accession>A0A9E2L2I2</accession>
<feature type="transmembrane region" description="Helical" evidence="6">
    <location>
        <begin position="253"/>
        <end position="275"/>
    </location>
</feature>
<feature type="transmembrane region" description="Helical" evidence="6">
    <location>
        <begin position="81"/>
        <end position="103"/>
    </location>
</feature>
<feature type="transmembrane region" description="Helical" evidence="6">
    <location>
        <begin position="12"/>
        <end position="30"/>
    </location>
</feature>
<dbReference type="Pfam" id="PF01943">
    <property type="entry name" value="Polysacc_synt"/>
    <property type="match status" value="1"/>
</dbReference>
<dbReference type="InterPro" id="IPR050833">
    <property type="entry name" value="Poly_Biosynth_Transport"/>
</dbReference>
<evidence type="ECO:0000256" key="2">
    <source>
        <dbReference type="ARBA" id="ARBA00022475"/>
    </source>
</evidence>
<reference evidence="7" key="1">
    <citation type="journal article" date="2021" name="PeerJ">
        <title>Extensive microbial diversity within the chicken gut microbiome revealed by metagenomics and culture.</title>
        <authorList>
            <person name="Gilroy R."/>
            <person name="Ravi A."/>
            <person name="Getino M."/>
            <person name="Pursley I."/>
            <person name="Horton D.L."/>
            <person name="Alikhan N.F."/>
            <person name="Baker D."/>
            <person name="Gharbi K."/>
            <person name="Hall N."/>
            <person name="Watson M."/>
            <person name="Adriaenssens E.M."/>
            <person name="Foster-Nyarko E."/>
            <person name="Jarju S."/>
            <person name="Secka A."/>
            <person name="Antonio M."/>
            <person name="Oren A."/>
            <person name="Chaudhuri R.R."/>
            <person name="La Ragione R."/>
            <person name="Hildebrand F."/>
            <person name="Pallen M.J."/>
        </authorList>
    </citation>
    <scope>NUCLEOTIDE SEQUENCE</scope>
    <source>
        <strain evidence="7">Gambia15-2214</strain>
    </source>
</reference>
<feature type="transmembrane region" description="Helical" evidence="6">
    <location>
        <begin position="115"/>
        <end position="137"/>
    </location>
</feature>
<proteinExistence type="predicted"/>
<name>A0A9E2L2I2_9SPIR</name>
<dbReference type="AlphaFoldDB" id="A0A9E2L2I2"/>
<keyword evidence="3 6" id="KW-0812">Transmembrane</keyword>
<dbReference type="PANTHER" id="PTHR30250:SF11">
    <property type="entry name" value="O-ANTIGEN TRANSPORTER-RELATED"/>
    <property type="match status" value="1"/>
</dbReference>
<comment type="subcellular location">
    <subcellularLocation>
        <location evidence="1">Cell membrane</location>
        <topology evidence="1">Multi-pass membrane protein</topology>
    </subcellularLocation>
</comment>
<protein>
    <submittedName>
        <fullName evidence="7">Oligosaccharide flippase family protein</fullName>
    </submittedName>
</protein>
<keyword evidence="5 6" id="KW-0472">Membrane</keyword>
<dbReference type="PANTHER" id="PTHR30250">
    <property type="entry name" value="PST FAMILY PREDICTED COLANIC ACID TRANSPORTER"/>
    <property type="match status" value="1"/>
</dbReference>
<evidence type="ECO:0000313" key="7">
    <source>
        <dbReference type="EMBL" id="MBU3849643.1"/>
    </source>
</evidence>
<dbReference type="InterPro" id="IPR002797">
    <property type="entry name" value="Polysacc_synth"/>
</dbReference>
<evidence type="ECO:0000256" key="5">
    <source>
        <dbReference type="ARBA" id="ARBA00023136"/>
    </source>
</evidence>
<dbReference type="GO" id="GO:0005886">
    <property type="term" value="C:plasma membrane"/>
    <property type="evidence" value="ECO:0007669"/>
    <property type="project" value="UniProtKB-SubCell"/>
</dbReference>
<evidence type="ECO:0000256" key="4">
    <source>
        <dbReference type="ARBA" id="ARBA00022989"/>
    </source>
</evidence>
<feature type="transmembrane region" description="Helical" evidence="6">
    <location>
        <begin position="216"/>
        <end position="233"/>
    </location>
</feature>
<feature type="transmembrane region" description="Helical" evidence="6">
    <location>
        <begin position="385"/>
        <end position="405"/>
    </location>
</feature>
<dbReference type="EMBL" id="JAHLFV010000082">
    <property type="protein sequence ID" value="MBU3849643.1"/>
    <property type="molecule type" value="Genomic_DNA"/>
</dbReference>
<feature type="transmembrane region" description="Helical" evidence="6">
    <location>
        <begin position="149"/>
        <end position="171"/>
    </location>
</feature>
<feature type="transmembrane region" description="Helical" evidence="6">
    <location>
        <begin position="330"/>
        <end position="351"/>
    </location>
</feature>
<evidence type="ECO:0000256" key="6">
    <source>
        <dbReference type="SAM" id="Phobius"/>
    </source>
</evidence>
<feature type="transmembrane region" description="Helical" evidence="6">
    <location>
        <begin position="417"/>
        <end position="436"/>
    </location>
</feature>
<evidence type="ECO:0000256" key="1">
    <source>
        <dbReference type="ARBA" id="ARBA00004651"/>
    </source>
</evidence>
<reference evidence="7" key="2">
    <citation type="submission" date="2021-04" db="EMBL/GenBank/DDBJ databases">
        <authorList>
            <person name="Gilroy R."/>
        </authorList>
    </citation>
    <scope>NUCLEOTIDE SEQUENCE</scope>
    <source>
        <strain evidence="7">Gambia15-2214</strain>
    </source>
</reference>
<feature type="transmembrane region" description="Helical" evidence="6">
    <location>
        <begin position="442"/>
        <end position="459"/>
    </location>
</feature>
<keyword evidence="2" id="KW-1003">Cell membrane</keyword>
<feature type="transmembrane region" description="Helical" evidence="6">
    <location>
        <begin position="296"/>
        <end position="318"/>
    </location>
</feature>
<gene>
    <name evidence="7" type="ORF">IAA16_03670</name>
</gene>
<organism evidence="7 8">
    <name type="scientific">Candidatus Treponema excrementipullorum</name>
    <dbReference type="NCBI Taxonomy" id="2838768"/>
    <lineage>
        <taxon>Bacteria</taxon>
        <taxon>Pseudomonadati</taxon>
        <taxon>Spirochaetota</taxon>
        <taxon>Spirochaetia</taxon>
        <taxon>Spirochaetales</taxon>
        <taxon>Treponemataceae</taxon>
        <taxon>Treponema</taxon>
    </lineage>
</organism>
<comment type="caution">
    <text evidence="7">The sequence shown here is derived from an EMBL/GenBank/DDBJ whole genome shotgun (WGS) entry which is preliminary data.</text>
</comment>
<dbReference type="Proteomes" id="UP000823914">
    <property type="component" value="Unassembled WGS sequence"/>
</dbReference>
<evidence type="ECO:0000313" key="8">
    <source>
        <dbReference type="Proteomes" id="UP000823914"/>
    </source>
</evidence>
<keyword evidence="4 6" id="KW-1133">Transmembrane helix</keyword>
<evidence type="ECO:0000256" key="3">
    <source>
        <dbReference type="ARBA" id="ARBA00022692"/>
    </source>
</evidence>